<proteinExistence type="predicted"/>
<keyword evidence="2" id="KW-1185">Reference proteome</keyword>
<dbReference type="EMBL" id="JACHOB010000004">
    <property type="protein sequence ID" value="MBB4659510.1"/>
    <property type="molecule type" value="Genomic_DNA"/>
</dbReference>
<dbReference type="AlphaFoldDB" id="A0A840I669"/>
<gene>
    <name evidence="1" type="ORF">GGQ59_002047</name>
</gene>
<comment type="caution">
    <text evidence="1">The sequence shown here is derived from an EMBL/GenBank/DDBJ whole genome shotgun (WGS) entry which is preliminary data.</text>
</comment>
<evidence type="ECO:0000313" key="2">
    <source>
        <dbReference type="Proteomes" id="UP000563524"/>
    </source>
</evidence>
<protein>
    <submittedName>
        <fullName evidence="1">Uncharacterized protein</fullName>
    </submittedName>
</protein>
<dbReference type="RefSeq" id="WP_183818186.1">
    <property type="nucleotide sequence ID" value="NZ_JACHOB010000004.1"/>
</dbReference>
<dbReference type="Proteomes" id="UP000563524">
    <property type="component" value="Unassembled WGS sequence"/>
</dbReference>
<accession>A0A840I669</accession>
<sequence>MDAGVRSLAIGYPEAGGGIVILSNSDKAVPSWGLILEEEFGDAGAEIVRRNR</sequence>
<evidence type="ECO:0000313" key="1">
    <source>
        <dbReference type="EMBL" id="MBB4659510.1"/>
    </source>
</evidence>
<reference evidence="1 2" key="1">
    <citation type="submission" date="2020-08" db="EMBL/GenBank/DDBJ databases">
        <title>Genomic Encyclopedia of Type Strains, Phase IV (KMG-IV): sequencing the most valuable type-strain genomes for metagenomic binning, comparative biology and taxonomic classification.</title>
        <authorList>
            <person name="Goeker M."/>
        </authorList>
    </citation>
    <scope>NUCLEOTIDE SEQUENCE [LARGE SCALE GENOMIC DNA]</scope>
    <source>
        <strain evidence="1 2">DSM 102850</strain>
    </source>
</reference>
<organism evidence="1 2">
    <name type="scientific">Parvularcula dongshanensis</name>
    <dbReference type="NCBI Taxonomy" id="1173995"/>
    <lineage>
        <taxon>Bacteria</taxon>
        <taxon>Pseudomonadati</taxon>
        <taxon>Pseudomonadota</taxon>
        <taxon>Alphaproteobacteria</taxon>
        <taxon>Parvularculales</taxon>
        <taxon>Parvularculaceae</taxon>
        <taxon>Parvularcula</taxon>
    </lineage>
</organism>
<name>A0A840I669_9PROT</name>